<dbReference type="PANTHER" id="PTHR36193:SF23">
    <property type="entry name" value="PHISTB DOMAIN-CONTAINING RESA-LIKE PROTEIN 1"/>
    <property type="match status" value="1"/>
</dbReference>
<feature type="domain" description="Plasmodium RESA N-terminal" evidence="2">
    <location>
        <begin position="125"/>
        <end position="249"/>
    </location>
</feature>
<accession>W6ZVY7</accession>
<dbReference type="Proteomes" id="UP000030640">
    <property type="component" value="Unassembled WGS sequence"/>
</dbReference>
<reference evidence="3 4" key="1">
    <citation type="submission" date="2013-02" db="EMBL/GenBank/DDBJ databases">
        <title>The Genome Sequence of Plasmodium inui San Antonio 1.</title>
        <authorList>
            <consortium name="The Broad Institute Genome Sequencing Platform"/>
            <consortium name="The Broad Institute Genome Sequencing Center for Infectious Disease"/>
            <person name="Neafsey D."/>
            <person name="Cheeseman I."/>
            <person name="Volkman S."/>
            <person name="Adams J."/>
            <person name="Walker B."/>
            <person name="Young S.K."/>
            <person name="Zeng Q."/>
            <person name="Gargeya S."/>
            <person name="Fitzgerald M."/>
            <person name="Haas B."/>
            <person name="Abouelleil A."/>
            <person name="Alvarado L."/>
            <person name="Arachchi H.M."/>
            <person name="Berlin A.M."/>
            <person name="Chapman S.B."/>
            <person name="Dewar J."/>
            <person name="Goldberg J."/>
            <person name="Griggs A."/>
            <person name="Gujja S."/>
            <person name="Hansen M."/>
            <person name="Howarth C."/>
            <person name="Imamovic A."/>
            <person name="Larimer J."/>
            <person name="McCowan C."/>
            <person name="Murphy C."/>
            <person name="Neiman D."/>
            <person name="Pearson M."/>
            <person name="Priest M."/>
            <person name="Roberts A."/>
            <person name="Saif S."/>
            <person name="Shea T."/>
            <person name="Sisk P."/>
            <person name="Sykes S."/>
            <person name="Wortman J."/>
            <person name="Nusbaum C."/>
            <person name="Birren B."/>
        </authorList>
    </citation>
    <scope>NUCLEOTIDE SEQUENCE [LARGE SCALE GENOMIC DNA]</scope>
    <source>
        <strain evidence="3 4">San Antonio 1</strain>
    </source>
</reference>
<dbReference type="InterPro" id="IPR006526">
    <property type="entry name" value="Export_prot_PHISTa/b/c"/>
</dbReference>
<organism evidence="3 4">
    <name type="scientific">Plasmodium inui San Antonio 1</name>
    <dbReference type="NCBI Taxonomy" id="1237626"/>
    <lineage>
        <taxon>Eukaryota</taxon>
        <taxon>Sar</taxon>
        <taxon>Alveolata</taxon>
        <taxon>Apicomplexa</taxon>
        <taxon>Aconoidasida</taxon>
        <taxon>Haemosporida</taxon>
        <taxon>Plasmodiidae</taxon>
        <taxon>Plasmodium</taxon>
        <taxon>Plasmodium (Plasmodium)</taxon>
    </lineage>
</organism>
<protein>
    <recommendedName>
        <fullName evidence="2">Plasmodium RESA N-terminal domain-containing protein</fullName>
    </recommendedName>
</protein>
<dbReference type="GeneID" id="20039958"/>
<evidence type="ECO:0000256" key="1">
    <source>
        <dbReference type="SAM" id="MobiDB-lite"/>
    </source>
</evidence>
<dbReference type="AlphaFoldDB" id="W6ZVY7"/>
<dbReference type="EMBL" id="KI965486">
    <property type="protein sequence ID" value="EUD64952.1"/>
    <property type="molecule type" value="Genomic_DNA"/>
</dbReference>
<feature type="compositionally biased region" description="Polar residues" evidence="1">
    <location>
        <begin position="425"/>
        <end position="447"/>
    </location>
</feature>
<sequence length="538" mass="63343">MKKALKSGFTLLGVISAFIVLLLFCVPQTKLMSRGGRRRARRLGRLLGGSNRMQEIQSSNINHRVLEDEPEWEECSYIGSDRDEMDHYFNEMWTRQEWLRRGKYRPRNSYDICPYGCTDADFLKELSELDINWRLGNLDSHVSVKEMFILWSNVHRQERKKYINMQERAKNFCDDLVETFDIPENVRIRVWMHVHRCMTSVFLRFERRHHKHFLCFLNHGPSSKIRFLRYIDRTRRVWNKRRMEIDNYWRSKMVNFFRTYSSRRFSRPYPRAGAHRGGAREYDNRSIRQQDRLYVGLYDRRNDGLYGSRDSSLYGRRDSVRYKSRDSVGYKSRDSVRYEITDGGVDERRNERLGESRSANFYESMNESIDESRSDGFYDSMNESLDDSRSEGWYDSVNESLDDSRSEGWYDSVNESPDDSRSEGSCDSMNEGLDNSINDSLYDSMNESLDDSRSEGWYDNVNESLDDSRSEGWYDSVNESLDDSRSEGSCDSMNEGLDNSISDSLYDSMNESLDEGRNEALDRGINGGMEELRGEDNA</sequence>
<proteinExistence type="predicted"/>
<keyword evidence="4" id="KW-1185">Reference proteome</keyword>
<dbReference type="RefSeq" id="XP_008818485.1">
    <property type="nucleotide sequence ID" value="XM_008820263.1"/>
</dbReference>
<dbReference type="Gene3D" id="6.10.280.180">
    <property type="entry name" value="Plasmodium RESA, N-terminal helical domain"/>
    <property type="match status" value="1"/>
</dbReference>
<dbReference type="InterPro" id="IPR044885">
    <property type="entry name" value="PRESA_N_sf"/>
</dbReference>
<dbReference type="VEuPathDB" id="PlasmoDB:C922_04684"/>
<evidence type="ECO:0000313" key="3">
    <source>
        <dbReference type="EMBL" id="EUD64952.1"/>
    </source>
</evidence>
<dbReference type="OrthoDB" id="10265464at2759"/>
<dbReference type="PANTHER" id="PTHR36193">
    <property type="entry name" value="PHISTB DOMAIN-CONTAINING RESA-LIKE PROTEIN 1"/>
    <property type="match status" value="1"/>
</dbReference>
<feature type="compositionally biased region" description="Polar residues" evidence="1">
    <location>
        <begin position="489"/>
        <end position="511"/>
    </location>
</feature>
<evidence type="ECO:0000259" key="2">
    <source>
        <dbReference type="Pfam" id="PF09687"/>
    </source>
</evidence>
<evidence type="ECO:0000313" key="4">
    <source>
        <dbReference type="Proteomes" id="UP000030640"/>
    </source>
</evidence>
<feature type="region of interest" description="Disordered" evidence="1">
    <location>
        <begin position="363"/>
        <end position="538"/>
    </location>
</feature>
<dbReference type="InterPro" id="IPR019111">
    <property type="entry name" value="PRESA_N"/>
</dbReference>
<name>W6ZVY7_9APIC</name>
<dbReference type="NCBIfam" id="TIGR01639">
    <property type="entry name" value="P_fal_TIGR01639"/>
    <property type="match status" value="1"/>
</dbReference>
<gene>
    <name evidence="3" type="ORF">C922_04684</name>
</gene>
<dbReference type="Pfam" id="PF09687">
    <property type="entry name" value="PRESAN"/>
    <property type="match status" value="1"/>
</dbReference>